<evidence type="ECO:0000256" key="1">
    <source>
        <dbReference type="ARBA" id="ARBA00004496"/>
    </source>
</evidence>
<comment type="subcellular location">
    <subcellularLocation>
        <location evidence="1 8">Cytoplasm</location>
    </subcellularLocation>
</comment>
<dbReference type="PANTHER" id="PTHR43033:SF1">
    <property type="entry name" value="TRNA(ILE)-LYSIDINE SYNTHASE-RELATED"/>
    <property type="match status" value="1"/>
</dbReference>
<evidence type="ECO:0000256" key="3">
    <source>
        <dbReference type="ARBA" id="ARBA00022598"/>
    </source>
</evidence>
<dbReference type="SUPFAM" id="SSF56037">
    <property type="entry name" value="PheT/TilS domain"/>
    <property type="match status" value="1"/>
</dbReference>
<dbReference type="EMBL" id="CP086654">
    <property type="protein sequence ID" value="UEX89957.1"/>
    <property type="molecule type" value="Genomic_DNA"/>
</dbReference>
<dbReference type="NCBIfam" id="TIGR02433">
    <property type="entry name" value="lysidine_TilS_C"/>
    <property type="match status" value="1"/>
</dbReference>
<reference evidence="10 11" key="1">
    <citation type="journal article" date="2022" name="Pathogens">
        <title>Staphylococcus ratti sp. nov. Isolated from a Lab Rat.</title>
        <authorList>
            <person name="Kovarovic V."/>
            <person name="Sedlacek I."/>
            <person name="Petras P."/>
            <person name="Kralova S."/>
            <person name="Maslanova I."/>
            <person name="Svec P."/>
            <person name="Neumann-Schaal M."/>
            <person name="Botka T."/>
            <person name="Gelbicova T."/>
            <person name="Stankova E."/>
            <person name="Doskar J."/>
            <person name="Pantucek R."/>
        </authorList>
    </citation>
    <scope>NUCLEOTIDE SEQUENCE [LARGE SCALE GENOMIC DNA]</scope>
    <source>
        <strain evidence="10 11">CCM 9025</strain>
    </source>
</reference>
<keyword evidence="2 8" id="KW-0963">Cytoplasm</keyword>
<evidence type="ECO:0000256" key="8">
    <source>
        <dbReference type="HAMAP-Rule" id="MF_01161"/>
    </source>
</evidence>
<evidence type="ECO:0000313" key="10">
    <source>
        <dbReference type="EMBL" id="UEX89957.1"/>
    </source>
</evidence>
<dbReference type="Proteomes" id="UP001197626">
    <property type="component" value="Chromosome"/>
</dbReference>
<evidence type="ECO:0000256" key="7">
    <source>
        <dbReference type="ARBA" id="ARBA00048539"/>
    </source>
</evidence>
<dbReference type="CDD" id="cd01992">
    <property type="entry name" value="TilS_N"/>
    <property type="match status" value="1"/>
</dbReference>
<evidence type="ECO:0000256" key="5">
    <source>
        <dbReference type="ARBA" id="ARBA00022741"/>
    </source>
</evidence>
<dbReference type="EC" id="6.3.4.19" evidence="8"/>
<dbReference type="GO" id="GO:0032267">
    <property type="term" value="F:tRNA(Ile)-lysidine synthase activity"/>
    <property type="evidence" value="ECO:0007669"/>
    <property type="project" value="UniProtKB-EC"/>
</dbReference>
<keyword evidence="6" id="KW-0067">ATP-binding</keyword>
<evidence type="ECO:0000256" key="2">
    <source>
        <dbReference type="ARBA" id="ARBA00022490"/>
    </source>
</evidence>
<comment type="catalytic activity">
    <reaction evidence="7 8">
        <text>cytidine(34) in tRNA(Ile2) + L-lysine + ATP = lysidine(34) in tRNA(Ile2) + AMP + diphosphate + H(+)</text>
        <dbReference type="Rhea" id="RHEA:43744"/>
        <dbReference type="Rhea" id="RHEA-COMP:10625"/>
        <dbReference type="Rhea" id="RHEA-COMP:10670"/>
        <dbReference type="ChEBI" id="CHEBI:15378"/>
        <dbReference type="ChEBI" id="CHEBI:30616"/>
        <dbReference type="ChEBI" id="CHEBI:32551"/>
        <dbReference type="ChEBI" id="CHEBI:33019"/>
        <dbReference type="ChEBI" id="CHEBI:82748"/>
        <dbReference type="ChEBI" id="CHEBI:83665"/>
        <dbReference type="ChEBI" id="CHEBI:456215"/>
        <dbReference type="EC" id="6.3.4.19"/>
    </reaction>
</comment>
<keyword evidence="11" id="KW-1185">Reference proteome</keyword>
<keyword evidence="5" id="KW-0547">Nucleotide-binding</keyword>
<protein>
    <recommendedName>
        <fullName evidence="8">tRNA(Ile)-lysidine synthase</fullName>
        <ecNumber evidence="8">6.3.4.19</ecNumber>
    </recommendedName>
    <alternativeName>
        <fullName evidence="8">tRNA(Ile)-2-lysyl-cytidine synthase</fullName>
    </alternativeName>
    <alternativeName>
        <fullName evidence="8">tRNA(Ile)-lysidine synthetase</fullName>
    </alternativeName>
</protein>
<dbReference type="SUPFAM" id="SSF52402">
    <property type="entry name" value="Adenine nucleotide alpha hydrolases-like"/>
    <property type="match status" value="1"/>
</dbReference>
<dbReference type="Pfam" id="PF01171">
    <property type="entry name" value="ATP_bind_3"/>
    <property type="match status" value="1"/>
</dbReference>
<dbReference type="NCBIfam" id="TIGR02432">
    <property type="entry name" value="lysidine_TilS_N"/>
    <property type="match status" value="1"/>
</dbReference>
<keyword evidence="3 8" id="KW-0436">Ligase</keyword>
<dbReference type="InterPro" id="IPR012796">
    <property type="entry name" value="Lysidine-tRNA-synth_C"/>
</dbReference>
<comment type="caution">
    <text evidence="8">Lacks conserved residue(s) required for the propagation of feature annotation.</text>
</comment>
<comment type="similarity">
    <text evidence="8">Belongs to the tRNA(Ile)-lysidine synthase family.</text>
</comment>
<organism evidence="10 11">
    <name type="scientific">Staphylococcus ratti</name>
    <dbReference type="NCBI Taxonomy" id="2892440"/>
    <lineage>
        <taxon>Bacteria</taxon>
        <taxon>Bacillati</taxon>
        <taxon>Bacillota</taxon>
        <taxon>Bacilli</taxon>
        <taxon>Bacillales</taxon>
        <taxon>Staphylococcaceae</taxon>
        <taxon>Staphylococcus</taxon>
    </lineage>
</organism>
<dbReference type="Gene3D" id="3.40.50.620">
    <property type="entry name" value="HUPs"/>
    <property type="match status" value="1"/>
</dbReference>
<evidence type="ECO:0000256" key="6">
    <source>
        <dbReference type="ARBA" id="ARBA00022840"/>
    </source>
</evidence>
<evidence type="ECO:0000259" key="9">
    <source>
        <dbReference type="SMART" id="SM00977"/>
    </source>
</evidence>
<gene>
    <name evidence="8 10" type="primary">tilS</name>
    <name evidence="10" type="ORF">LN051_10520</name>
</gene>
<evidence type="ECO:0000313" key="11">
    <source>
        <dbReference type="Proteomes" id="UP001197626"/>
    </source>
</evidence>
<comment type="function">
    <text evidence="8">Ligates lysine onto the cytidine present at position 34 of the AUA codon-specific tRNA(Ile) that contains the anticodon CAU, in an ATP-dependent manner. Cytidine is converted to lysidine, thus changing the amino acid specificity of the tRNA from methionine to isoleucine.</text>
</comment>
<feature type="domain" description="Lysidine-tRNA(Ile) synthetase C-terminal" evidence="9">
    <location>
        <begin position="352"/>
        <end position="414"/>
    </location>
</feature>
<dbReference type="InterPro" id="IPR012795">
    <property type="entry name" value="tRNA_Ile_lys_synt_N"/>
</dbReference>
<dbReference type="InterPro" id="IPR014729">
    <property type="entry name" value="Rossmann-like_a/b/a_fold"/>
</dbReference>
<dbReference type="HAMAP" id="MF_01161">
    <property type="entry name" value="tRNA_Ile_lys_synt"/>
    <property type="match status" value="1"/>
</dbReference>
<keyword evidence="4 8" id="KW-0819">tRNA processing</keyword>
<evidence type="ECO:0000256" key="4">
    <source>
        <dbReference type="ARBA" id="ARBA00022694"/>
    </source>
</evidence>
<dbReference type="Pfam" id="PF11734">
    <property type="entry name" value="TilS_C"/>
    <property type="match status" value="1"/>
</dbReference>
<dbReference type="InterPro" id="IPR012094">
    <property type="entry name" value="tRNA_Ile_lys_synt"/>
</dbReference>
<dbReference type="InterPro" id="IPR011063">
    <property type="entry name" value="TilS/TtcA_N"/>
</dbReference>
<proteinExistence type="inferred from homology"/>
<accession>A0ABY3PC94</accession>
<dbReference type="RefSeq" id="WP_229292458.1">
    <property type="nucleotide sequence ID" value="NZ_CP086654.1"/>
</dbReference>
<dbReference type="SMART" id="SM00977">
    <property type="entry name" value="TilS_C"/>
    <property type="match status" value="1"/>
</dbReference>
<dbReference type="PANTHER" id="PTHR43033">
    <property type="entry name" value="TRNA(ILE)-LYSIDINE SYNTHASE-RELATED"/>
    <property type="match status" value="1"/>
</dbReference>
<sequence length="428" mass="49777">MMNITWKPDDHLVVAVSTGIDSMVLLYRLLHHYPSTYRQLTVLHVHHGVRQSSDEEAQFLTRYCEAHQVAVHIHLLDLNTTLQAQRSIQNEARQARYAWFDSMMHQLQADVLLTAHHFDDQMETIFYRVFTGKVLRSTLGIEACEQRKGYRLVRPMLEETKSDIQAFQQTHQVPYFEDESNQDTKYVRNAIRNEILPLIESNAQFKTEHLNKLYEMHKASLAHFETIAQTYIETKVTEGAKGYEMSLASFLKCPEHVRMIILDKLIQKWDTFARISDAQYQDWFAKMARHVAQLELYTSNTWRINIVYDKLTIAAAIQKIQPTPIQIDAPGCYIFGDYQIELNALADVHLPIHIRPRQTGDRVTLHQHGHKKISRLMIDAKVPQDERNRIPVIVDAKGQILAVGELYQFKTYKHLINIAYLGDEGNEK</sequence>
<name>A0ABY3PC94_9STAP</name>